<dbReference type="Gene3D" id="1.20.1610.10">
    <property type="entry name" value="alpha-1,2-mannosidases domains"/>
    <property type="match status" value="1"/>
</dbReference>
<evidence type="ECO:0000259" key="5">
    <source>
        <dbReference type="Pfam" id="PF07971"/>
    </source>
</evidence>
<keyword evidence="7" id="KW-0378">Hydrolase</keyword>
<dbReference type="RefSeq" id="WP_126620012.1">
    <property type="nucleotide sequence ID" value="NZ_CP034563.1"/>
</dbReference>
<evidence type="ECO:0000313" key="8">
    <source>
        <dbReference type="Proteomes" id="UP000267268"/>
    </source>
</evidence>
<evidence type="ECO:0000259" key="6">
    <source>
        <dbReference type="Pfam" id="PF17678"/>
    </source>
</evidence>
<evidence type="ECO:0000256" key="4">
    <source>
        <dbReference type="SAM" id="SignalP"/>
    </source>
</evidence>
<evidence type="ECO:0000256" key="2">
    <source>
        <dbReference type="ARBA" id="ARBA00011245"/>
    </source>
</evidence>
<dbReference type="GO" id="GO:0005975">
    <property type="term" value="P:carbohydrate metabolic process"/>
    <property type="evidence" value="ECO:0007669"/>
    <property type="project" value="InterPro"/>
</dbReference>
<dbReference type="GO" id="GO:0000224">
    <property type="term" value="F:peptide-N4-(N-acetyl-beta-glucosaminyl)asparagine amidase activity"/>
    <property type="evidence" value="ECO:0007669"/>
    <property type="project" value="TreeGrafter"/>
</dbReference>
<keyword evidence="4" id="KW-0732">Signal</keyword>
<feature type="signal peptide" evidence="4">
    <location>
        <begin position="1"/>
        <end position="23"/>
    </location>
</feature>
<dbReference type="PANTHER" id="PTHR12143:SF39">
    <property type="entry name" value="SECRETED PROTEIN"/>
    <property type="match status" value="1"/>
</dbReference>
<keyword evidence="8" id="KW-1185">Reference proteome</keyword>
<gene>
    <name evidence="7" type="ORF">EI427_24445</name>
</gene>
<comment type="subunit">
    <text evidence="2">Monomer.</text>
</comment>
<name>A0A3S9PAU1_9BACT</name>
<dbReference type="NCBIfam" id="TIGR01180">
    <property type="entry name" value="aman2_put"/>
    <property type="match status" value="1"/>
</dbReference>
<feature type="chain" id="PRO_5019344760" evidence="4">
    <location>
        <begin position="24"/>
        <end position="763"/>
    </location>
</feature>
<comment type="cofactor">
    <cofactor evidence="1">
        <name>Ca(2+)</name>
        <dbReference type="ChEBI" id="CHEBI:29108"/>
    </cofactor>
</comment>
<keyword evidence="3" id="KW-0106">Calcium</keyword>
<dbReference type="PROSITE" id="PS51257">
    <property type="entry name" value="PROKAR_LIPOPROTEIN"/>
    <property type="match status" value="1"/>
</dbReference>
<organism evidence="7 8">
    <name type="scientific">Flammeovirga pectinis</name>
    <dbReference type="NCBI Taxonomy" id="2494373"/>
    <lineage>
        <taxon>Bacteria</taxon>
        <taxon>Pseudomonadati</taxon>
        <taxon>Bacteroidota</taxon>
        <taxon>Cytophagia</taxon>
        <taxon>Cytophagales</taxon>
        <taxon>Flammeovirgaceae</taxon>
        <taxon>Flammeovirga</taxon>
    </lineage>
</organism>
<dbReference type="SUPFAM" id="SSF48208">
    <property type="entry name" value="Six-hairpin glycosidases"/>
    <property type="match status" value="1"/>
</dbReference>
<evidence type="ECO:0000313" key="7">
    <source>
        <dbReference type="EMBL" id="AZQ65365.1"/>
    </source>
</evidence>
<dbReference type="Pfam" id="PF17678">
    <property type="entry name" value="Glyco_hydro_92N"/>
    <property type="match status" value="1"/>
</dbReference>
<sequence length="763" mass="85624">MKRNSLLLLQLILIISLFTSCKSDDKPIIKEKPINNVDPFIGTGGIVHTFPGATIPFSMIQLSPDTDTKGWNWCSGYHYSDSTLKGFSHTHLSGTGWSDLGDILVMPTVGELQITAGEKDKPDTGWRSRFSHENEKAEAGFYKVYLEDYNVTAELTAGKRVGFHKYIFPESEKANIIFDPTNIIFGKVLETKIETTSATEISGYCLSEGWGGRRYVYFSAEFSKPYDAFKITKAGKFSKHLKVIDKDVKGFATFRTREGESIEVKVGISAVSANGALLNLRSEKDNSFALAQLNAQNQWNGILSKFKVEGGTKEQRRIFYTGVYHNFIAPNLSMDIDGKYVALGKSFKAEGFTNYSSFSTWDTFRATKPLISFLTPEYSQDFSRSLIARYKDAGDHLPLWELCGVDNTCMIGYPSVPVIYDAIQKGADIDKKEAFAAMDDIAHFNKVSSSDGDGGLNEYIKLGYVPAHIPKNISKTLEYAYEDWVIAQLAKDIGDIDKYNYYMKRANNFRNIYHPERKMFWPKKANGEWFGDIVMDQWEPLQDHWISGNKWAYDYFVPHAVSDLIELKGGKVAFAKELDQLFSVELEMKGEEHADISGFVGSYAHGDEPGHANPYLYNYVGEAWKTQAMVRKLMAEMYSDKPDGMINNEDCGQMSAWYIFSAMGFYPVCPGDKQYIIGSPIFDRVSMDLGNGRTFIVVAKNNSDKNKYVQSLSLNGKEITTSYITQDQISEGGVLTFKMGPKPNKAFGAKEGDIPVSSLQLDN</sequence>
<dbReference type="InterPro" id="IPR008928">
    <property type="entry name" value="6-hairpin_glycosidase_sf"/>
</dbReference>
<dbReference type="InterPro" id="IPR012939">
    <property type="entry name" value="Glyco_hydro_92"/>
</dbReference>
<dbReference type="InterPro" id="IPR050883">
    <property type="entry name" value="PNGase"/>
</dbReference>
<evidence type="ECO:0000256" key="1">
    <source>
        <dbReference type="ARBA" id="ARBA00001913"/>
    </source>
</evidence>
<dbReference type="InterPro" id="IPR041371">
    <property type="entry name" value="GH92_N"/>
</dbReference>
<dbReference type="KEGG" id="fll:EI427_24445"/>
<dbReference type="GO" id="GO:0005829">
    <property type="term" value="C:cytosol"/>
    <property type="evidence" value="ECO:0007669"/>
    <property type="project" value="TreeGrafter"/>
</dbReference>
<reference evidence="7 8" key="1">
    <citation type="submission" date="2018-12" db="EMBL/GenBank/DDBJ databases">
        <title>Flammeovirga pectinis sp. nov., isolated from the gut of the Korean scallop, Patinopecten yessoensis.</title>
        <authorList>
            <person name="Bae J.-W."/>
            <person name="Jeong Y.-S."/>
            <person name="Kang W."/>
        </authorList>
    </citation>
    <scope>NUCLEOTIDE SEQUENCE [LARGE SCALE GENOMIC DNA]</scope>
    <source>
        <strain evidence="7 8">L12M1</strain>
    </source>
</reference>
<dbReference type="InterPro" id="IPR014718">
    <property type="entry name" value="GH-type_carb-bd"/>
</dbReference>
<dbReference type="Gene3D" id="3.30.2080.10">
    <property type="entry name" value="GH92 mannosidase domain"/>
    <property type="match status" value="1"/>
</dbReference>
<feature type="domain" description="Glycosyl hydrolase family 92" evidence="5">
    <location>
        <begin position="276"/>
        <end position="741"/>
    </location>
</feature>
<dbReference type="InterPro" id="IPR005887">
    <property type="entry name" value="GH92_a_mannosidase_put"/>
</dbReference>
<feature type="domain" description="Glycosyl hydrolase family 92 N-terminal" evidence="6">
    <location>
        <begin position="37"/>
        <end position="269"/>
    </location>
</feature>
<dbReference type="AlphaFoldDB" id="A0A3S9PAU1"/>
<dbReference type="Pfam" id="PF07971">
    <property type="entry name" value="Glyco_hydro_92"/>
    <property type="match status" value="1"/>
</dbReference>
<dbReference type="FunFam" id="3.30.2080.10:FF:000001">
    <property type="entry name" value="Alpha-1,2-mannosidase subfamily"/>
    <property type="match status" value="1"/>
</dbReference>
<dbReference type="Gene3D" id="1.20.1050.60">
    <property type="entry name" value="alpha-1,2-mannosidase"/>
    <property type="match status" value="1"/>
</dbReference>
<evidence type="ECO:0000256" key="3">
    <source>
        <dbReference type="ARBA" id="ARBA00022837"/>
    </source>
</evidence>
<dbReference type="EMBL" id="CP034563">
    <property type="protein sequence ID" value="AZQ65365.1"/>
    <property type="molecule type" value="Genomic_DNA"/>
</dbReference>
<accession>A0A3S9PAU1</accession>
<proteinExistence type="predicted"/>
<dbReference type="OrthoDB" id="9804511at2"/>
<dbReference type="Gene3D" id="2.70.98.10">
    <property type="match status" value="1"/>
</dbReference>
<dbReference type="PANTHER" id="PTHR12143">
    <property type="entry name" value="PEPTIDE N-GLYCANASE PNGASE -RELATED"/>
    <property type="match status" value="1"/>
</dbReference>
<dbReference type="GO" id="GO:0006516">
    <property type="term" value="P:glycoprotein catabolic process"/>
    <property type="evidence" value="ECO:0007669"/>
    <property type="project" value="TreeGrafter"/>
</dbReference>
<dbReference type="GO" id="GO:0030246">
    <property type="term" value="F:carbohydrate binding"/>
    <property type="evidence" value="ECO:0007669"/>
    <property type="project" value="InterPro"/>
</dbReference>
<dbReference type="Proteomes" id="UP000267268">
    <property type="component" value="Chromosome 2"/>
</dbReference>
<protein>
    <submittedName>
        <fullName evidence="7">Glycoside hydrolase family 92 protein</fullName>
    </submittedName>
</protein>